<comment type="subcellular location">
    <subcellularLocation>
        <location evidence="1">Membrane</location>
        <topology evidence="1">Multi-pass membrane protein</topology>
    </subcellularLocation>
</comment>
<dbReference type="PANTHER" id="PTHR36974">
    <property type="entry name" value="MEMBRANE PROTEIN-RELATED"/>
    <property type="match status" value="1"/>
</dbReference>
<dbReference type="PANTHER" id="PTHR36974:SF1">
    <property type="entry name" value="DOXX FAMILY MEMBRANE PROTEIN"/>
    <property type="match status" value="1"/>
</dbReference>
<feature type="transmembrane region" description="Helical" evidence="5">
    <location>
        <begin position="38"/>
        <end position="56"/>
    </location>
</feature>
<dbReference type="EMBL" id="CP132938">
    <property type="protein sequence ID" value="XCB22350.1"/>
    <property type="molecule type" value="Genomic_DNA"/>
</dbReference>
<keyword evidence="3 5" id="KW-1133">Transmembrane helix</keyword>
<keyword evidence="4 5" id="KW-0472">Membrane</keyword>
<accession>A0AAU7Z0P4</accession>
<dbReference type="InterPro" id="IPR032808">
    <property type="entry name" value="DoxX"/>
</dbReference>
<evidence type="ECO:0000256" key="3">
    <source>
        <dbReference type="ARBA" id="ARBA00022989"/>
    </source>
</evidence>
<dbReference type="AlphaFoldDB" id="A0AAU7Z0P4"/>
<keyword evidence="2 5" id="KW-0812">Transmembrane</keyword>
<reference evidence="6" key="1">
    <citation type="submission" date="2023-08" db="EMBL/GenBank/DDBJ databases">
        <authorList>
            <person name="Messyasz A."/>
            <person name="Mannisto M.K."/>
            <person name="Kerkhof L.J."/>
            <person name="Haggblom M."/>
        </authorList>
    </citation>
    <scope>NUCLEOTIDE SEQUENCE</scope>
    <source>
        <strain evidence="6">M8UP39</strain>
    </source>
</reference>
<reference evidence="6" key="2">
    <citation type="journal article" date="2024" name="Environ. Microbiol.">
        <title>Genome analysis and description of Tunturibacter gen. nov. expands the diversity of Terriglobia in tundra soils.</title>
        <authorList>
            <person name="Messyasz A."/>
            <person name="Mannisto M.K."/>
            <person name="Kerkhof L.J."/>
            <person name="Haggblom M.M."/>
        </authorList>
    </citation>
    <scope>NUCLEOTIDE SEQUENCE</scope>
    <source>
        <strain evidence="6">M8UP39</strain>
    </source>
</reference>
<dbReference type="RefSeq" id="WP_353072287.1">
    <property type="nucleotide sequence ID" value="NZ_CP132938.1"/>
</dbReference>
<evidence type="ECO:0000256" key="2">
    <source>
        <dbReference type="ARBA" id="ARBA00022692"/>
    </source>
</evidence>
<feature type="transmembrane region" description="Helical" evidence="5">
    <location>
        <begin position="6"/>
        <end position="26"/>
    </location>
</feature>
<protein>
    <submittedName>
        <fullName evidence="6">DoxX family protein</fullName>
    </submittedName>
</protein>
<feature type="transmembrane region" description="Helical" evidence="5">
    <location>
        <begin position="62"/>
        <end position="82"/>
    </location>
</feature>
<dbReference type="Pfam" id="PF07681">
    <property type="entry name" value="DoxX"/>
    <property type="match status" value="1"/>
</dbReference>
<proteinExistence type="predicted"/>
<dbReference type="KEGG" id="tgi:RBB81_22710"/>
<name>A0AAU7Z0P4_9BACT</name>
<evidence type="ECO:0000256" key="1">
    <source>
        <dbReference type="ARBA" id="ARBA00004141"/>
    </source>
</evidence>
<organism evidence="6">
    <name type="scientific">Tunturiibacter gelidiferens</name>
    <dbReference type="NCBI Taxonomy" id="3069689"/>
    <lineage>
        <taxon>Bacteria</taxon>
        <taxon>Pseudomonadati</taxon>
        <taxon>Acidobacteriota</taxon>
        <taxon>Terriglobia</taxon>
        <taxon>Terriglobales</taxon>
        <taxon>Acidobacteriaceae</taxon>
        <taxon>Tunturiibacter</taxon>
    </lineage>
</organism>
<dbReference type="GO" id="GO:0016020">
    <property type="term" value="C:membrane"/>
    <property type="evidence" value="ECO:0007669"/>
    <property type="project" value="UniProtKB-SubCell"/>
</dbReference>
<evidence type="ECO:0000256" key="5">
    <source>
        <dbReference type="SAM" id="Phobius"/>
    </source>
</evidence>
<evidence type="ECO:0000313" key="6">
    <source>
        <dbReference type="EMBL" id="XCB22350.1"/>
    </source>
</evidence>
<gene>
    <name evidence="6" type="ORF">RBB81_22710</name>
</gene>
<sequence length="119" mass="13172">MIGRILLASIFLISGTLHFLAPGVYLRIMPPYLPAHTLLIHISGAAEILGGIGLLIPSTRHAAAWGLVVLLIAVLPANIYMATSHLRLPGIMGQSWAQWLRIPLQLPLIYWAWFCTRNR</sequence>
<evidence type="ECO:0000256" key="4">
    <source>
        <dbReference type="ARBA" id="ARBA00023136"/>
    </source>
</evidence>